<evidence type="ECO:0000313" key="4">
    <source>
        <dbReference type="EMBL" id="PWF27109.1"/>
    </source>
</evidence>
<evidence type="ECO:0000256" key="1">
    <source>
        <dbReference type="ARBA" id="ARBA00006484"/>
    </source>
</evidence>
<dbReference type="SUPFAM" id="SSF51735">
    <property type="entry name" value="NAD(P)-binding Rossmann-fold domains"/>
    <property type="match status" value="1"/>
</dbReference>
<dbReference type="CDD" id="cd05233">
    <property type="entry name" value="SDR_c"/>
    <property type="match status" value="1"/>
</dbReference>
<accession>A0A2V1KCJ9</accession>
<dbReference type="PANTHER" id="PTHR43639:SF1">
    <property type="entry name" value="SHORT-CHAIN DEHYDROGENASE_REDUCTASE FAMILY PROTEIN"/>
    <property type="match status" value="1"/>
</dbReference>
<gene>
    <name evidence="4" type="ORF">DD236_01500</name>
</gene>
<evidence type="ECO:0000256" key="3">
    <source>
        <dbReference type="RuleBase" id="RU000363"/>
    </source>
</evidence>
<dbReference type="AlphaFoldDB" id="A0A2V1KCJ9"/>
<dbReference type="PRINTS" id="PR00080">
    <property type="entry name" value="SDRFAMILY"/>
</dbReference>
<dbReference type="Pfam" id="PF00106">
    <property type="entry name" value="adh_short"/>
    <property type="match status" value="1"/>
</dbReference>
<proteinExistence type="inferred from homology"/>
<keyword evidence="5" id="KW-1185">Reference proteome</keyword>
<evidence type="ECO:0000313" key="5">
    <source>
        <dbReference type="Proteomes" id="UP000245283"/>
    </source>
</evidence>
<keyword evidence="2" id="KW-0560">Oxidoreductase</keyword>
<name>A0A2V1KCJ9_9ACTO</name>
<dbReference type="OrthoDB" id="9809287at2"/>
<protein>
    <submittedName>
        <fullName evidence="4">Short-chain dehydrogenase</fullName>
    </submittedName>
</protein>
<dbReference type="PANTHER" id="PTHR43639">
    <property type="entry name" value="OXIDOREDUCTASE, SHORT-CHAIN DEHYDROGENASE/REDUCTASE FAMILY (AFU_ORTHOLOGUE AFUA_5G02870)"/>
    <property type="match status" value="1"/>
</dbReference>
<reference evidence="5" key="1">
    <citation type="submission" date="2018-05" db="EMBL/GenBank/DDBJ databases">
        <authorList>
            <person name="Li Y."/>
        </authorList>
    </citation>
    <scope>NUCLEOTIDE SEQUENCE [LARGE SCALE GENOMIC DNA]</scope>
    <source>
        <strain evidence="5">sk1b4</strain>
    </source>
</reference>
<dbReference type="RefSeq" id="WP_109092608.1">
    <property type="nucleotide sequence ID" value="NZ_CAMELQ010000061.1"/>
</dbReference>
<organism evidence="4 5">
    <name type="scientific">Ancrocorticia populi</name>
    <dbReference type="NCBI Taxonomy" id="2175228"/>
    <lineage>
        <taxon>Bacteria</taxon>
        <taxon>Bacillati</taxon>
        <taxon>Actinomycetota</taxon>
        <taxon>Actinomycetes</taxon>
        <taxon>Actinomycetales</taxon>
        <taxon>Actinomycetaceae</taxon>
        <taxon>Ancrocorticia</taxon>
    </lineage>
</organism>
<evidence type="ECO:0000256" key="2">
    <source>
        <dbReference type="ARBA" id="ARBA00023002"/>
    </source>
</evidence>
<dbReference type="Proteomes" id="UP000245283">
    <property type="component" value="Unassembled WGS sequence"/>
</dbReference>
<comment type="similarity">
    <text evidence="1 3">Belongs to the short-chain dehydrogenases/reductases (SDR) family.</text>
</comment>
<dbReference type="EMBL" id="QETB01000001">
    <property type="protein sequence ID" value="PWF27109.1"/>
    <property type="molecule type" value="Genomic_DNA"/>
</dbReference>
<dbReference type="InterPro" id="IPR002347">
    <property type="entry name" value="SDR_fam"/>
</dbReference>
<comment type="caution">
    <text evidence="4">The sequence shown here is derived from an EMBL/GenBank/DDBJ whole genome shotgun (WGS) entry which is preliminary data.</text>
</comment>
<dbReference type="GO" id="GO:0016491">
    <property type="term" value="F:oxidoreductase activity"/>
    <property type="evidence" value="ECO:0007669"/>
    <property type="project" value="UniProtKB-KW"/>
</dbReference>
<sequence length="207" mass="21910">MERVKTALVTGGGSGIGLATTEALEHAGYRVLTVARRPAARGQDHFRADLGEPEAVCAIGAWATERLGEGHETTGQPPELDLLVNNAASSHKCELADVTLDMFDRLTAVNMRAPLFLIQQFSPLLAGSGSVVTVSSIRGQRGFAGDVVYQMAKGALEAMTRALAVELADQGIRVNAVAPGATATPMNREVQREHLLVGTHLVRDNCV</sequence>
<dbReference type="InterPro" id="IPR036291">
    <property type="entry name" value="NAD(P)-bd_dom_sf"/>
</dbReference>
<dbReference type="Gene3D" id="3.40.50.720">
    <property type="entry name" value="NAD(P)-binding Rossmann-like Domain"/>
    <property type="match status" value="1"/>
</dbReference>
<dbReference type="PRINTS" id="PR00081">
    <property type="entry name" value="GDHRDH"/>
</dbReference>